<evidence type="ECO:0000256" key="3">
    <source>
        <dbReference type="ARBA" id="ARBA00022722"/>
    </source>
</evidence>
<evidence type="ECO:0000256" key="2">
    <source>
        <dbReference type="ARBA" id="ARBA00022649"/>
    </source>
</evidence>
<keyword evidence="9" id="KW-1185">Reference proteome</keyword>
<dbReference type="InterPro" id="IPR038570">
    <property type="entry name" value="HicA_sf"/>
</dbReference>
<dbReference type="SUPFAM" id="SSF54786">
    <property type="entry name" value="YcfA/nrd intein domain"/>
    <property type="match status" value="1"/>
</dbReference>
<dbReference type="RefSeq" id="WP_378575218.1">
    <property type="nucleotide sequence ID" value="NZ_JBHSFQ010000014.1"/>
</dbReference>
<evidence type="ECO:0000256" key="6">
    <source>
        <dbReference type="ARBA" id="ARBA00022884"/>
    </source>
</evidence>
<keyword evidence="5" id="KW-0378">Hydrolase</keyword>
<evidence type="ECO:0000256" key="7">
    <source>
        <dbReference type="ARBA" id="ARBA00023016"/>
    </source>
</evidence>
<dbReference type="EMBL" id="JBHSFQ010000014">
    <property type="protein sequence ID" value="MFC4563248.1"/>
    <property type="molecule type" value="Genomic_DNA"/>
</dbReference>
<protein>
    <submittedName>
        <fullName evidence="8">Type II toxin-antitoxin system HicA family toxin</fullName>
    </submittedName>
</protein>
<name>A0ABV9E0Z0_9ACTN</name>
<dbReference type="InterPro" id="IPR012933">
    <property type="entry name" value="HicA_mRNA_interferase"/>
</dbReference>
<keyword evidence="7" id="KW-0346">Stress response</keyword>
<gene>
    <name evidence="8" type="ORF">ACFO4E_15390</name>
</gene>
<keyword evidence="6" id="KW-0694">RNA-binding</keyword>
<evidence type="ECO:0000313" key="9">
    <source>
        <dbReference type="Proteomes" id="UP001595923"/>
    </source>
</evidence>
<comment type="caution">
    <text evidence="8">The sequence shown here is derived from an EMBL/GenBank/DDBJ whole genome shotgun (WGS) entry which is preliminary data.</text>
</comment>
<dbReference type="Gene3D" id="3.30.920.30">
    <property type="entry name" value="Hypothetical protein"/>
    <property type="match status" value="1"/>
</dbReference>
<organism evidence="8 9">
    <name type="scientific">Nocardiopsis mangrovi</name>
    <dbReference type="NCBI Taxonomy" id="1179818"/>
    <lineage>
        <taxon>Bacteria</taxon>
        <taxon>Bacillati</taxon>
        <taxon>Actinomycetota</taxon>
        <taxon>Actinomycetes</taxon>
        <taxon>Streptosporangiales</taxon>
        <taxon>Nocardiopsidaceae</taxon>
        <taxon>Nocardiopsis</taxon>
    </lineage>
</organism>
<keyword evidence="3" id="KW-0540">Nuclease</keyword>
<keyword evidence="4" id="KW-0255">Endonuclease</keyword>
<accession>A0ABV9E0Z0</accession>
<evidence type="ECO:0000256" key="1">
    <source>
        <dbReference type="ARBA" id="ARBA00006620"/>
    </source>
</evidence>
<dbReference type="Pfam" id="PF07927">
    <property type="entry name" value="HicA_toxin"/>
    <property type="match status" value="1"/>
</dbReference>
<evidence type="ECO:0000256" key="5">
    <source>
        <dbReference type="ARBA" id="ARBA00022801"/>
    </source>
</evidence>
<evidence type="ECO:0000256" key="4">
    <source>
        <dbReference type="ARBA" id="ARBA00022759"/>
    </source>
</evidence>
<comment type="similarity">
    <text evidence="1">Belongs to the HicA mRNA interferase family.</text>
</comment>
<evidence type="ECO:0000313" key="8">
    <source>
        <dbReference type="EMBL" id="MFC4563248.1"/>
    </source>
</evidence>
<sequence length="62" mass="7015">MPITVREIIKRVQHDGWYLERTCGSHRHFKHPTKKGVVTIPGQLGKTLPIGTERSILKQAGL</sequence>
<proteinExistence type="inferred from homology"/>
<dbReference type="Proteomes" id="UP001595923">
    <property type="component" value="Unassembled WGS sequence"/>
</dbReference>
<reference evidence="9" key="1">
    <citation type="journal article" date="2019" name="Int. J. Syst. Evol. Microbiol.">
        <title>The Global Catalogue of Microorganisms (GCM) 10K type strain sequencing project: providing services to taxonomists for standard genome sequencing and annotation.</title>
        <authorList>
            <consortium name="The Broad Institute Genomics Platform"/>
            <consortium name="The Broad Institute Genome Sequencing Center for Infectious Disease"/>
            <person name="Wu L."/>
            <person name="Ma J."/>
        </authorList>
    </citation>
    <scope>NUCLEOTIDE SEQUENCE [LARGE SCALE GENOMIC DNA]</scope>
    <source>
        <strain evidence="9">XZYJ18</strain>
    </source>
</reference>
<keyword evidence="2" id="KW-1277">Toxin-antitoxin system</keyword>